<accession>A0A1N7K1B8</accession>
<evidence type="ECO:0000313" key="1">
    <source>
        <dbReference type="EMBL" id="SIS55393.1"/>
    </source>
</evidence>
<proteinExistence type="predicted"/>
<dbReference type="Gene3D" id="2.120.10.30">
    <property type="entry name" value="TolB, C-terminal domain"/>
    <property type="match status" value="1"/>
</dbReference>
<dbReference type="STRING" id="529505.SAMN05421761_101377"/>
<name>A0A1N7K1B8_9BACT</name>
<dbReference type="AlphaFoldDB" id="A0A1N7K1B8"/>
<evidence type="ECO:0000313" key="2">
    <source>
        <dbReference type="Proteomes" id="UP000186026"/>
    </source>
</evidence>
<dbReference type="Pfam" id="PF15869">
    <property type="entry name" value="TolB_like"/>
    <property type="match status" value="1"/>
</dbReference>
<dbReference type="Proteomes" id="UP000186026">
    <property type="component" value="Unassembled WGS sequence"/>
</dbReference>
<protein>
    <submittedName>
        <fullName evidence="1">TolB-like 6-blade propeller-like</fullName>
    </submittedName>
</protein>
<reference evidence="2" key="1">
    <citation type="submission" date="2017-01" db="EMBL/GenBank/DDBJ databases">
        <authorList>
            <person name="Varghese N."/>
            <person name="Submissions S."/>
        </authorList>
    </citation>
    <scope>NUCLEOTIDE SEQUENCE [LARGE SCALE GENOMIC DNA]</scope>
    <source>
        <strain evidence="2">DSM 46698</strain>
    </source>
</reference>
<dbReference type="SUPFAM" id="SSF101898">
    <property type="entry name" value="NHL repeat"/>
    <property type="match status" value="1"/>
</dbReference>
<keyword evidence="2" id="KW-1185">Reference proteome</keyword>
<dbReference type="InterPro" id="IPR011042">
    <property type="entry name" value="6-blade_b-propeller_TolB-like"/>
</dbReference>
<organism evidence="1 2">
    <name type="scientific">Belliella pelovolcani</name>
    <dbReference type="NCBI Taxonomy" id="529505"/>
    <lineage>
        <taxon>Bacteria</taxon>
        <taxon>Pseudomonadati</taxon>
        <taxon>Bacteroidota</taxon>
        <taxon>Cytophagia</taxon>
        <taxon>Cytophagales</taxon>
        <taxon>Cyclobacteriaceae</taxon>
        <taxon>Belliella</taxon>
    </lineage>
</organism>
<dbReference type="EMBL" id="FTOP01000001">
    <property type="protein sequence ID" value="SIS55393.1"/>
    <property type="molecule type" value="Genomic_DNA"/>
</dbReference>
<sequence length="330" mass="37575">MMSYFMHRYKLVISIVYFFISSCSESNIAKIVTEKSLENIISEDFLRNPSQMKATGNGKMVIIDEFGIHGFIKVLDQDWKVLHSLGKLGEGPDEFSSYPSLSIGDDGQVYVFDGFRNKLFSLDLEEGSLLQEQFLIPESDIVEEIIAVSETEYIFQPGGYQTLFTKMAREVRGAKSSFSLSVKNAHFQGLDNTRKLTFSSNYLTKKPSEERYAAVFNYYDELLITDGKQTKFHETLFGDLLYDADQTNIAFTAIASTDQNIYAVYYGKNVTELENPSQCNLLVFDWSGKLKENIALDHPLNFITIDEANGIMYGFNPMNEDNPIYKLKLE</sequence>
<gene>
    <name evidence="1" type="ORF">SAMN05421761_101377</name>
</gene>